<keyword evidence="4" id="KW-1185">Reference proteome</keyword>
<evidence type="ECO:0000256" key="1">
    <source>
        <dbReference type="SAM" id="MobiDB-lite"/>
    </source>
</evidence>
<dbReference type="InterPro" id="IPR014914">
    <property type="entry name" value="RES_dom"/>
</dbReference>
<dbReference type="Proteomes" id="UP001336020">
    <property type="component" value="Unassembled WGS sequence"/>
</dbReference>
<feature type="compositionally biased region" description="Basic residues" evidence="1">
    <location>
        <begin position="87"/>
        <end position="96"/>
    </location>
</feature>
<evidence type="ECO:0000313" key="3">
    <source>
        <dbReference type="EMBL" id="MEE2056020.1"/>
    </source>
</evidence>
<dbReference type="RefSeq" id="WP_330131336.1">
    <property type="nucleotide sequence ID" value="NZ_JAUTXY010000001.1"/>
</dbReference>
<dbReference type="Pfam" id="PF08808">
    <property type="entry name" value="RES"/>
    <property type="match status" value="1"/>
</dbReference>
<accession>A0ABU7L392</accession>
<gene>
    <name evidence="3" type="ORF">Q7514_00570</name>
</gene>
<proteinExistence type="predicted"/>
<organism evidence="3 4">
    <name type="scientific">Rhodococcus artemisiae</name>
    <dbReference type="NCBI Taxonomy" id="714159"/>
    <lineage>
        <taxon>Bacteria</taxon>
        <taxon>Bacillati</taxon>
        <taxon>Actinomycetota</taxon>
        <taxon>Actinomycetes</taxon>
        <taxon>Mycobacteriales</taxon>
        <taxon>Nocardiaceae</taxon>
        <taxon>Rhodococcus</taxon>
    </lineage>
</organism>
<name>A0ABU7L392_9NOCA</name>
<feature type="domain" description="RES" evidence="2">
    <location>
        <begin position="13"/>
        <end position="59"/>
    </location>
</feature>
<evidence type="ECO:0000313" key="4">
    <source>
        <dbReference type="Proteomes" id="UP001336020"/>
    </source>
</evidence>
<protein>
    <submittedName>
        <fullName evidence="3">RES domain-containing protein</fullName>
    </submittedName>
</protein>
<dbReference type="EMBL" id="JAUTXY010000001">
    <property type="protein sequence ID" value="MEE2056020.1"/>
    <property type="molecule type" value="Genomic_DNA"/>
</dbReference>
<reference evidence="3 4" key="1">
    <citation type="submission" date="2023-07" db="EMBL/GenBank/DDBJ databases">
        <authorList>
            <person name="Girao M."/>
            <person name="Carvalho M.F."/>
        </authorList>
    </citation>
    <scope>NUCLEOTIDE SEQUENCE [LARGE SCALE GENOMIC DNA]</scope>
    <source>
        <strain evidence="3 4">YIM65754</strain>
    </source>
</reference>
<sequence length="113" mass="12240">MAIGALPARASGNENRALTQQWARAIYGDQPAAAKVAGVRYRSADFGGRALALWDCPDEIEGAPIVKVLASKSFCRTAGGAQGGPRHSLRKRRGRRISADEHPISYPNLRTRR</sequence>
<comment type="caution">
    <text evidence="3">The sequence shown here is derived from an EMBL/GenBank/DDBJ whole genome shotgun (WGS) entry which is preliminary data.</text>
</comment>
<evidence type="ECO:0000259" key="2">
    <source>
        <dbReference type="Pfam" id="PF08808"/>
    </source>
</evidence>
<feature type="region of interest" description="Disordered" evidence="1">
    <location>
        <begin position="77"/>
        <end position="113"/>
    </location>
</feature>